<dbReference type="Pfam" id="PF13463">
    <property type="entry name" value="HTH_27"/>
    <property type="match status" value="1"/>
</dbReference>
<keyword evidence="2" id="KW-0805">Transcription regulation</keyword>
<feature type="domain" description="HTH marR-type" evidence="5">
    <location>
        <begin position="5"/>
        <end position="135"/>
    </location>
</feature>
<evidence type="ECO:0000259" key="5">
    <source>
        <dbReference type="PROSITE" id="PS50995"/>
    </source>
</evidence>
<keyword evidence="4" id="KW-0804">Transcription</keyword>
<dbReference type="Proteomes" id="UP001321825">
    <property type="component" value="Chromosome"/>
</dbReference>
<dbReference type="PROSITE" id="PS50995">
    <property type="entry name" value="HTH_MARR_2"/>
    <property type="match status" value="1"/>
</dbReference>
<dbReference type="PROSITE" id="PS01117">
    <property type="entry name" value="HTH_MARR_1"/>
    <property type="match status" value="1"/>
</dbReference>
<evidence type="ECO:0000256" key="1">
    <source>
        <dbReference type="ARBA" id="ARBA00004496"/>
    </source>
</evidence>
<evidence type="ECO:0000256" key="3">
    <source>
        <dbReference type="ARBA" id="ARBA00023125"/>
    </source>
</evidence>
<dbReference type="GO" id="GO:0003677">
    <property type="term" value="F:DNA binding"/>
    <property type="evidence" value="ECO:0007669"/>
    <property type="project" value="UniProtKB-KW"/>
</dbReference>
<protein>
    <submittedName>
        <fullName evidence="6">MarR family transcriptional regulator, organic hydroperoxide resistance regulator</fullName>
    </submittedName>
</protein>
<dbReference type="InterPro" id="IPR036390">
    <property type="entry name" value="WH_DNA-bd_sf"/>
</dbReference>
<dbReference type="InterPro" id="IPR036388">
    <property type="entry name" value="WH-like_DNA-bd_sf"/>
</dbReference>
<evidence type="ECO:0000256" key="2">
    <source>
        <dbReference type="ARBA" id="ARBA00023015"/>
    </source>
</evidence>
<dbReference type="GO" id="GO:0005737">
    <property type="term" value="C:cytoplasm"/>
    <property type="evidence" value="ECO:0007669"/>
    <property type="project" value="UniProtKB-SubCell"/>
</dbReference>
<dbReference type="GO" id="GO:0003700">
    <property type="term" value="F:DNA-binding transcription factor activity"/>
    <property type="evidence" value="ECO:0007669"/>
    <property type="project" value="InterPro"/>
</dbReference>
<dbReference type="EMBL" id="AP024714">
    <property type="protein sequence ID" value="BCX81373.1"/>
    <property type="molecule type" value="Genomic_DNA"/>
</dbReference>
<dbReference type="Gene3D" id="1.10.10.10">
    <property type="entry name" value="Winged helix-like DNA-binding domain superfamily/Winged helix DNA-binding domain"/>
    <property type="match status" value="1"/>
</dbReference>
<dbReference type="PRINTS" id="PR00598">
    <property type="entry name" value="HTHMARR"/>
</dbReference>
<dbReference type="InterPro" id="IPR000835">
    <property type="entry name" value="HTH_MarR-typ"/>
</dbReference>
<dbReference type="PANTHER" id="PTHR33164:SF5">
    <property type="entry name" value="ORGANIC HYDROPEROXIDE RESISTANCE TRANSCRIPTIONAL REGULATOR"/>
    <property type="match status" value="1"/>
</dbReference>
<dbReference type="KEGG" id="mcau:MIT9_P0951"/>
<comment type="subcellular location">
    <subcellularLocation>
        <location evidence="1">Cytoplasm</location>
    </subcellularLocation>
</comment>
<gene>
    <name evidence="6" type="ORF">MIT9_P0951</name>
</gene>
<dbReference type="AlphaFoldDB" id="A0AAU9C1B8"/>
<evidence type="ECO:0000256" key="4">
    <source>
        <dbReference type="ARBA" id="ARBA00023163"/>
    </source>
</evidence>
<keyword evidence="7" id="KW-1185">Reference proteome</keyword>
<evidence type="ECO:0000313" key="7">
    <source>
        <dbReference type="Proteomes" id="UP001321825"/>
    </source>
</evidence>
<name>A0AAU9C1B8_9GAMM</name>
<accession>A0AAU9C1B8</accession>
<dbReference type="PANTHER" id="PTHR33164">
    <property type="entry name" value="TRANSCRIPTIONAL REGULATOR, MARR FAMILY"/>
    <property type="match status" value="1"/>
</dbReference>
<proteinExistence type="predicted"/>
<keyword evidence="3" id="KW-0238">DNA-binding</keyword>
<reference evidence="7" key="1">
    <citation type="journal article" date="2024" name="Int. J. Syst. Evol. Microbiol.">
        <title>Methylomarinovum tepidoasis sp. nov., a moderately thermophilic methanotroph of the family Methylothermaceae isolated from a deep-sea hydrothermal field.</title>
        <authorList>
            <person name="Hirayama H."/>
            <person name="Takaki Y."/>
            <person name="Abe M."/>
            <person name="Miyazaki M."/>
            <person name="Uematsu K."/>
            <person name="Matsui Y."/>
            <person name="Takai K."/>
        </authorList>
    </citation>
    <scope>NUCLEOTIDE SEQUENCE [LARGE SCALE GENOMIC DNA]</scope>
    <source>
        <strain evidence="7">IT-9</strain>
    </source>
</reference>
<dbReference type="InterPro" id="IPR039422">
    <property type="entry name" value="MarR/SlyA-like"/>
</dbReference>
<dbReference type="GO" id="GO:0006950">
    <property type="term" value="P:response to stress"/>
    <property type="evidence" value="ECO:0007669"/>
    <property type="project" value="TreeGrafter"/>
</dbReference>
<sequence>MHMKTAEVYKYLERIGNLLRAEIRQGDAKLQPVQLEILHYLSICNRHSNIPAAVTEYLGLTKGTVSQTLTVLENKGLIEKVPDAQDRRVIHLFLTEKGKAVVDASLPPATLDQGLSFMAPEAREQLARGLAALLEGMQAARQYKAFGVCSTCAHLRETETGHRCDLTGLPLEAGHLQQICREFLPTAKEGEKAA</sequence>
<dbReference type="SMART" id="SM00347">
    <property type="entry name" value="HTH_MARR"/>
    <property type="match status" value="1"/>
</dbReference>
<dbReference type="InterPro" id="IPR023187">
    <property type="entry name" value="Tscrpt_reg_MarR-type_CS"/>
</dbReference>
<evidence type="ECO:0000313" key="6">
    <source>
        <dbReference type="EMBL" id="BCX81373.1"/>
    </source>
</evidence>
<dbReference type="SUPFAM" id="SSF46785">
    <property type="entry name" value="Winged helix' DNA-binding domain"/>
    <property type="match status" value="1"/>
</dbReference>
<organism evidence="6 7">
    <name type="scientific">Methylomarinovum caldicuralii</name>
    <dbReference type="NCBI Taxonomy" id="438856"/>
    <lineage>
        <taxon>Bacteria</taxon>
        <taxon>Pseudomonadati</taxon>
        <taxon>Pseudomonadota</taxon>
        <taxon>Gammaproteobacteria</taxon>
        <taxon>Methylococcales</taxon>
        <taxon>Methylothermaceae</taxon>
        <taxon>Methylomarinovum</taxon>
    </lineage>
</organism>